<keyword evidence="2" id="KW-0813">Transport</keyword>
<keyword evidence="3" id="KW-0732">Signal</keyword>
<evidence type="ECO:0000256" key="4">
    <source>
        <dbReference type="ARBA" id="ARBA00022970"/>
    </source>
</evidence>
<feature type="domain" description="Leucine-binding protein" evidence="5">
    <location>
        <begin position="9"/>
        <end position="340"/>
    </location>
</feature>
<comment type="similarity">
    <text evidence="1">Belongs to the leucine-binding protein family.</text>
</comment>
<dbReference type="HOGENOM" id="CLU_027128_1_1_11"/>
<evidence type="ECO:0000313" key="7">
    <source>
        <dbReference type="Proteomes" id="UP000030300"/>
    </source>
</evidence>
<dbReference type="eggNOG" id="COG0683">
    <property type="taxonomic scope" value="Bacteria"/>
</dbReference>
<dbReference type="GeneID" id="96610023"/>
<dbReference type="InterPro" id="IPR000709">
    <property type="entry name" value="Leu_Ile_Val-bd"/>
</dbReference>
<evidence type="ECO:0000259" key="5">
    <source>
        <dbReference type="Pfam" id="PF13458"/>
    </source>
</evidence>
<proteinExistence type="inferred from homology"/>
<dbReference type="AlphaFoldDB" id="A0A0A1DQH3"/>
<dbReference type="InterPro" id="IPR028082">
    <property type="entry name" value="Peripla_BP_I"/>
</dbReference>
<evidence type="ECO:0000256" key="1">
    <source>
        <dbReference type="ARBA" id="ARBA00010062"/>
    </source>
</evidence>
<keyword evidence="4" id="KW-0029">Amino-acid transport</keyword>
<dbReference type="SUPFAM" id="SSF53822">
    <property type="entry name" value="Periplasmic binding protein-like I"/>
    <property type="match status" value="1"/>
</dbReference>
<accession>A0A0A1DQH3</accession>
<dbReference type="RefSeq" id="WP_038679144.1">
    <property type="nucleotide sequence ID" value="NZ_CP009896.1"/>
</dbReference>
<keyword evidence="7" id="KW-1185">Reference proteome</keyword>
<evidence type="ECO:0000256" key="3">
    <source>
        <dbReference type="ARBA" id="ARBA00022729"/>
    </source>
</evidence>
<dbReference type="STRING" id="2045.KR76_14250"/>
<dbReference type="CDD" id="cd06358">
    <property type="entry name" value="PBP1_NHase"/>
    <property type="match status" value="1"/>
</dbReference>
<evidence type="ECO:0000256" key="2">
    <source>
        <dbReference type="ARBA" id="ARBA00022448"/>
    </source>
</evidence>
<dbReference type="GO" id="GO:0006865">
    <property type="term" value="P:amino acid transport"/>
    <property type="evidence" value="ECO:0007669"/>
    <property type="project" value="UniProtKB-KW"/>
</dbReference>
<dbReference type="PANTHER" id="PTHR47628">
    <property type="match status" value="1"/>
</dbReference>
<organism evidence="6 7">
    <name type="scientific">Nocardioides simplex</name>
    <name type="common">Arthrobacter simplex</name>
    <dbReference type="NCBI Taxonomy" id="2045"/>
    <lineage>
        <taxon>Bacteria</taxon>
        <taxon>Bacillati</taxon>
        <taxon>Actinomycetota</taxon>
        <taxon>Actinomycetes</taxon>
        <taxon>Propionibacteriales</taxon>
        <taxon>Nocardioidaceae</taxon>
        <taxon>Pimelobacter</taxon>
    </lineage>
</organism>
<dbReference type="InterPro" id="IPR028081">
    <property type="entry name" value="Leu-bd"/>
</dbReference>
<reference evidence="6 7" key="1">
    <citation type="journal article" date="2015" name="Genome Announc.">
        <title>Complete Genome Sequence of Steroid-Transforming Nocardioides simplex VKM Ac-2033D.</title>
        <authorList>
            <person name="Shtratnikova V.Y."/>
            <person name="Schelkunov M.I."/>
            <person name="Pekov Y.A."/>
            <person name="Fokina V.V."/>
            <person name="Logacheva M.D."/>
            <person name="Sokolov S.L."/>
            <person name="Bragin E.Y."/>
            <person name="Ashapkin V.V."/>
            <person name="Donova M.V."/>
        </authorList>
    </citation>
    <scope>NUCLEOTIDE SEQUENCE [LARGE SCALE GENOMIC DNA]</scope>
    <source>
        <strain evidence="6 7">VKM Ac-2033D</strain>
    </source>
</reference>
<sequence length="355" mass="37673">MPTTTNEYVVGLLYPQSGPAGLFGPSCLTSARLAVDDVNARGGILGRQVRIEAIDASVAAAGAAGSVAGLVESDRIQAVVGWHRSDVRRAVARRLDRRVPYVYTALYEGGEHTEGLWLTGETPRQQVLPALRWLRDELAVRRWFVVGSEYLWPRRTAAACHNYARTLGVQICGEAYRSVGTEAYDDVLTMIEASGATGVIQLQLGQDAVHFNRQFAALGLAAGIVRFSPLMDESMLLASGPDATADLFVASAYFGSLVTDAAMDFGSRYFGAYGPDACPPSAMGESCMEGLLLLESLVNGAGSTAVDDLLSCARPTRYDGPRGSLALRSAHTDQPVYLAAAAGCDFDVLTTLPGG</sequence>
<name>A0A0A1DQH3_NOCSI</name>
<dbReference type="Gene3D" id="3.40.50.2300">
    <property type="match status" value="2"/>
</dbReference>
<dbReference type="EMBL" id="CP009896">
    <property type="protein sequence ID" value="AIY17625.1"/>
    <property type="molecule type" value="Genomic_DNA"/>
</dbReference>
<dbReference type="Proteomes" id="UP000030300">
    <property type="component" value="Chromosome"/>
</dbReference>
<dbReference type="Pfam" id="PF13458">
    <property type="entry name" value="Peripla_BP_6"/>
    <property type="match status" value="1"/>
</dbReference>
<dbReference type="OrthoDB" id="7337537at2"/>
<dbReference type="PANTHER" id="PTHR47628:SF1">
    <property type="entry name" value="ALIPHATIC AMIDASE EXPRESSION-REGULATING PROTEIN"/>
    <property type="match status" value="1"/>
</dbReference>
<protein>
    <submittedName>
        <fullName evidence="6">Putative nitrile hydratase regulator clustered with urea transport</fullName>
    </submittedName>
</protein>
<gene>
    <name evidence="6" type="ORF">KR76_14250</name>
</gene>
<dbReference type="KEGG" id="psim:KR76_14250"/>
<evidence type="ECO:0000313" key="6">
    <source>
        <dbReference type="EMBL" id="AIY17625.1"/>
    </source>
</evidence>
<dbReference type="PRINTS" id="PR00337">
    <property type="entry name" value="LEUILEVALBP"/>
</dbReference>